<keyword evidence="2" id="KW-1133">Transmembrane helix</keyword>
<dbReference type="VEuPathDB" id="FungiDB:B9J08_004597"/>
<dbReference type="VEuPathDB" id="FungiDB:CJJ07_002800"/>
<feature type="region of interest" description="Disordered" evidence="1">
    <location>
        <begin position="1"/>
        <end position="40"/>
    </location>
</feature>
<evidence type="ECO:0000256" key="2">
    <source>
        <dbReference type="SAM" id="Phobius"/>
    </source>
</evidence>
<evidence type="ECO:0000256" key="1">
    <source>
        <dbReference type="SAM" id="MobiDB-lite"/>
    </source>
</evidence>
<dbReference type="Proteomes" id="UP000037122">
    <property type="component" value="Unassembled WGS sequence"/>
</dbReference>
<feature type="transmembrane region" description="Helical" evidence="2">
    <location>
        <begin position="302"/>
        <end position="328"/>
    </location>
</feature>
<feature type="transmembrane region" description="Helical" evidence="2">
    <location>
        <begin position="234"/>
        <end position="251"/>
    </location>
</feature>
<dbReference type="AlphaFoldDB" id="A0A0L0NQW0"/>
<evidence type="ECO:0000313" key="4">
    <source>
        <dbReference type="Proteomes" id="UP000037122"/>
    </source>
</evidence>
<dbReference type="VEuPathDB" id="FungiDB:QG37_07674"/>
<feature type="transmembrane region" description="Helical" evidence="2">
    <location>
        <begin position="263"/>
        <end position="282"/>
    </location>
</feature>
<dbReference type="VEuPathDB" id="FungiDB:CJI96_0004536"/>
<keyword evidence="2" id="KW-0812">Transmembrane</keyword>
<evidence type="ECO:0000313" key="3">
    <source>
        <dbReference type="EMBL" id="KND96050.1"/>
    </source>
</evidence>
<sequence>MEKRVEELINAESEMESNDSKYTKGIWSQSSESDSDRVGSSDRLNHSKLFIDGGNFPKLLTFYWILFIIFFSFNVSYYIGPRVLSPAFATYFVEESPETSWSNISSTVVNLFDNFVPDSSDRLAELFPNVTADGSRFHWYYGILCSKKRCVDPDKWHGNILLAMIALKAAQEGEVADMHDYLSKVSTTFSGVREEAMDKVVELERYQRDHDDTAARVVKEMNRTMDITRGFVEMGFWLPNAIVIIFFLKSLCASTSDKAEEAAFACIFCLMISTILTGFGLVKPAYPGVLKENAIMIKKGGLMIQLIVLVILQLIYIISTVVYALVFYENEKKKYKIKKNGRKSNLT</sequence>
<gene>
    <name evidence="3" type="ORF">QG37_07674</name>
</gene>
<reference evidence="4" key="1">
    <citation type="journal article" date="2015" name="BMC Genomics">
        <title>Draft genome of a commonly misdiagnosed multidrug resistant pathogen Candida auris.</title>
        <authorList>
            <person name="Chatterjee S."/>
            <person name="Alampalli S.V."/>
            <person name="Nageshan R.K."/>
            <person name="Chettiar S.T."/>
            <person name="Joshi S."/>
            <person name="Tatu U.S."/>
        </authorList>
    </citation>
    <scope>NUCLEOTIDE SEQUENCE [LARGE SCALE GENOMIC DNA]</scope>
    <source>
        <strain evidence="4">6684</strain>
    </source>
</reference>
<proteinExistence type="predicted"/>
<feature type="transmembrane region" description="Helical" evidence="2">
    <location>
        <begin position="59"/>
        <end position="79"/>
    </location>
</feature>
<protein>
    <submittedName>
        <fullName evidence="3">Uncharacterized protein</fullName>
    </submittedName>
</protein>
<dbReference type="VEuPathDB" id="FungiDB:CJI97_004837"/>
<dbReference type="VEuPathDB" id="FungiDB:CJJ09_004611"/>
<accession>A0A0L0NQW0</accession>
<keyword evidence="2" id="KW-0472">Membrane</keyword>
<dbReference type="EMBL" id="LGST01000061">
    <property type="protein sequence ID" value="KND96050.1"/>
    <property type="molecule type" value="Genomic_DNA"/>
</dbReference>
<organism evidence="3 4">
    <name type="scientific">Candidozyma auris</name>
    <name type="common">Yeast</name>
    <name type="synonym">Candida auris</name>
    <dbReference type="NCBI Taxonomy" id="498019"/>
    <lineage>
        <taxon>Eukaryota</taxon>
        <taxon>Fungi</taxon>
        <taxon>Dikarya</taxon>
        <taxon>Ascomycota</taxon>
        <taxon>Saccharomycotina</taxon>
        <taxon>Pichiomycetes</taxon>
        <taxon>Metschnikowiaceae</taxon>
        <taxon>Candidozyma</taxon>
    </lineage>
</organism>
<comment type="caution">
    <text evidence="3">The sequence shown here is derived from an EMBL/GenBank/DDBJ whole genome shotgun (WGS) entry which is preliminary data.</text>
</comment>
<name>A0A0L0NQW0_CANAR</name>